<dbReference type="PANTHER" id="PTHR37833">
    <property type="entry name" value="LIPOPROTEIN-RELATED"/>
    <property type="match status" value="1"/>
</dbReference>
<name>E2NCD0_9BACE</name>
<dbReference type="Gene3D" id="3.40.30.10">
    <property type="entry name" value="Glutaredoxin"/>
    <property type="match status" value="1"/>
</dbReference>
<dbReference type="Pfam" id="PF07610">
    <property type="entry name" value="DUF1573"/>
    <property type="match status" value="1"/>
</dbReference>
<accession>E2NCD0</accession>
<evidence type="ECO:0000313" key="1">
    <source>
        <dbReference type="EMBL" id="EEF90393.1"/>
    </source>
</evidence>
<dbReference type="Proteomes" id="UP000003711">
    <property type="component" value="Unassembled WGS sequence"/>
</dbReference>
<dbReference type="SUPFAM" id="SSF52833">
    <property type="entry name" value="Thioredoxin-like"/>
    <property type="match status" value="1"/>
</dbReference>
<proteinExistence type="predicted"/>
<organism evidence="1 2">
    <name type="scientific">Bacteroides cellulosilyticus DSM 14838</name>
    <dbReference type="NCBI Taxonomy" id="537012"/>
    <lineage>
        <taxon>Bacteria</taxon>
        <taxon>Pseudomonadati</taxon>
        <taxon>Bacteroidota</taxon>
        <taxon>Bacteroidia</taxon>
        <taxon>Bacteroidales</taxon>
        <taxon>Bacteroidaceae</taxon>
        <taxon>Bacteroides</taxon>
    </lineage>
</organism>
<dbReference type="InterPro" id="IPR013783">
    <property type="entry name" value="Ig-like_fold"/>
</dbReference>
<dbReference type="EMBL" id="ACCH01000152">
    <property type="protein sequence ID" value="EEF90393.1"/>
    <property type="molecule type" value="Genomic_DNA"/>
</dbReference>
<evidence type="ECO:0008006" key="3">
    <source>
        <dbReference type="Google" id="ProtNLM"/>
    </source>
</evidence>
<gene>
    <name evidence="1" type="ORF">BACCELL_01937</name>
</gene>
<comment type="caution">
    <text evidence="1">The sequence shown here is derived from an EMBL/GenBank/DDBJ whole genome shotgun (WGS) entry which is preliminary data.</text>
</comment>
<dbReference type="RefSeq" id="WP_007211312.1">
    <property type="nucleotide sequence ID" value="NZ_EQ973490.1"/>
</dbReference>
<sequence>MKKLIYVIVIFFICSCEDSERKKMAQVVSYWQSREIIFPKDTSFVSYSRKYNERKVHLQKGKYAILSYIDSTGCMSCKLELPKWSEFIYVVDSISNGSVPFVFVFQSNKKKDLIHFLKKTGFDYPVYIDEHSSFDRLNRFPKEMQLQTFLLDSNSHVTAIGNPIHNSNVKELYLSIIQGKEVVSNTKNKAIETKVKVDKASVFLGDFAWQKEQKTIFVLTNIGDKPLVIEDVNTSCGCVSVGYSKEPVPSGKDIKLEVGYKADNPEYFDKTITVFCNAKFSPIQLRITGNAR</sequence>
<dbReference type="HOGENOM" id="CLU_063620_0_0_10"/>
<reference evidence="1 2" key="1">
    <citation type="submission" date="2008-12" db="EMBL/GenBank/DDBJ databases">
        <authorList>
            <person name="Fulton L."/>
            <person name="Clifton S."/>
            <person name="Fulton B."/>
            <person name="Xu J."/>
            <person name="Minx P."/>
            <person name="Pepin K.H."/>
            <person name="Johnson M."/>
            <person name="Bhonagiri V."/>
            <person name="Nash W.E."/>
            <person name="Mardis E.R."/>
            <person name="Wilson R.K."/>
        </authorList>
    </citation>
    <scope>NUCLEOTIDE SEQUENCE [LARGE SCALE GENOMIC DNA]</scope>
    <source>
        <strain evidence="1 2">DSM 14838</strain>
    </source>
</reference>
<evidence type="ECO:0000313" key="2">
    <source>
        <dbReference type="Proteomes" id="UP000003711"/>
    </source>
</evidence>
<reference evidence="1 2" key="2">
    <citation type="submission" date="2009-01" db="EMBL/GenBank/DDBJ databases">
        <title>Draft genome sequence of Bacteroides cellulosilyticus (DSM 14838).</title>
        <authorList>
            <person name="Sudarsanam P."/>
            <person name="Ley R."/>
            <person name="Guruge J."/>
            <person name="Turnbaugh P.J."/>
            <person name="Mahowald M."/>
            <person name="Liep D."/>
            <person name="Gordon J."/>
        </authorList>
    </citation>
    <scope>NUCLEOTIDE SEQUENCE [LARGE SCALE GENOMIC DNA]</scope>
    <source>
        <strain evidence="1 2">DSM 14838</strain>
    </source>
</reference>
<dbReference type="InterPro" id="IPR011467">
    <property type="entry name" value="DUF1573"/>
</dbReference>
<dbReference type="PROSITE" id="PS51257">
    <property type="entry name" value="PROKAR_LIPOPROTEIN"/>
    <property type="match status" value="1"/>
</dbReference>
<dbReference type="AlphaFoldDB" id="E2NCD0"/>
<dbReference type="InterPro" id="IPR036249">
    <property type="entry name" value="Thioredoxin-like_sf"/>
</dbReference>
<dbReference type="PANTHER" id="PTHR37833:SF1">
    <property type="entry name" value="SIGNAL PEPTIDE PROTEIN"/>
    <property type="match status" value="1"/>
</dbReference>
<protein>
    <recommendedName>
        <fullName evidence="3">DUF1573 domain-containing protein</fullName>
    </recommendedName>
</protein>
<dbReference type="Gene3D" id="2.60.40.10">
    <property type="entry name" value="Immunoglobulins"/>
    <property type="match status" value="1"/>
</dbReference>